<proteinExistence type="inferred from homology"/>
<dbReference type="AlphaFoldDB" id="A0A090ES45"/>
<reference evidence="3 4" key="1">
    <citation type="submission" date="2014-08" db="EMBL/GenBank/DDBJ databases">
        <authorList>
            <person name="Moulin Lionel"/>
        </authorList>
    </citation>
    <scope>NUCLEOTIDE SEQUENCE [LARGE SCALE GENOMIC DNA]</scope>
</reference>
<protein>
    <recommendedName>
        <fullName evidence="2">Antitoxin</fullName>
    </recommendedName>
</protein>
<name>A0A090ES45_MESPL</name>
<comment type="similarity">
    <text evidence="1 2">Belongs to the phD/YefM antitoxin family.</text>
</comment>
<evidence type="ECO:0000313" key="3">
    <source>
        <dbReference type="EMBL" id="CDX31804.1"/>
    </source>
</evidence>
<sequence>MNEAVSAGDVKRKFSTILREVLNGRSYVVMSQGRAIARIVPPATPESRSRTALLSRLERQPIVNAGHLARDNAYQGEG</sequence>
<dbReference type="Proteomes" id="UP000046373">
    <property type="component" value="Unassembled WGS sequence"/>
</dbReference>
<evidence type="ECO:0000256" key="2">
    <source>
        <dbReference type="RuleBase" id="RU362080"/>
    </source>
</evidence>
<gene>
    <name evidence="3" type="ORF">MPLDJ20_140413</name>
</gene>
<dbReference type="SUPFAM" id="SSF143120">
    <property type="entry name" value="YefM-like"/>
    <property type="match status" value="1"/>
</dbReference>
<evidence type="ECO:0000313" key="4">
    <source>
        <dbReference type="Proteomes" id="UP000046373"/>
    </source>
</evidence>
<dbReference type="InterPro" id="IPR006442">
    <property type="entry name" value="Antitoxin_Phd/YefM"/>
</dbReference>
<organism evidence="3 4">
    <name type="scientific">Mesorhizobium plurifarium</name>
    <dbReference type="NCBI Taxonomy" id="69974"/>
    <lineage>
        <taxon>Bacteria</taxon>
        <taxon>Pseudomonadati</taxon>
        <taxon>Pseudomonadota</taxon>
        <taxon>Alphaproteobacteria</taxon>
        <taxon>Hyphomicrobiales</taxon>
        <taxon>Phyllobacteriaceae</taxon>
        <taxon>Mesorhizobium</taxon>
    </lineage>
</organism>
<dbReference type="Pfam" id="PF02604">
    <property type="entry name" value="PhdYeFM_antitox"/>
    <property type="match status" value="1"/>
</dbReference>
<dbReference type="InterPro" id="IPR036165">
    <property type="entry name" value="YefM-like_sf"/>
</dbReference>
<dbReference type="EMBL" id="CCNB01000006">
    <property type="protein sequence ID" value="CDX31804.1"/>
    <property type="molecule type" value="Genomic_DNA"/>
</dbReference>
<comment type="function">
    <text evidence="2">Antitoxin component of a type II toxin-antitoxin (TA) system.</text>
</comment>
<accession>A0A090ES45</accession>
<dbReference type="GeneID" id="31889284"/>
<evidence type="ECO:0000256" key="1">
    <source>
        <dbReference type="ARBA" id="ARBA00009981"/>
    </source>
</evidence>